<keyword evidence="2" id="KW-0964">Secreted</keyword>
<keyword evidence="3" id="KW-0732">Signal</keyword>
<evidence type="ECO:0000256" key="4">
    <source>
        <dbReference type="ARBA" id="ARBA00022737"/>
    </source>
</evidence>
<dbReference type="PANTHER" id="PTHR13723">
    <property type="entry name" value="ADAMTS A DISINTEGRIN AND METALLOPROTEASE WITH THROMBOSPONDIN MOTIFS PROTEASE"/>
    <property type="match status" value="1"/>
</dbReference>
<keyword evidence="4" id="KW-0677">Repeat</keyword>
<dbReference type="EMBL" id="GL433836">
    <property type="protein sequence ID" value="EFN59440.1"/>
    <property type="molecule type" value="Genomic_DNA"/>
</dbReference>
<dbReference type="InterPro" id="IPR000884">
    <property type="entry name" value="TSP1_rpt"/>
</dbReference>
<dbReference type="FunFam" id="2.20.100.10:FF:000005">
    <property type="entry name" value="ADAM metallopeptidase with thrombospondin type 1 motif 9"/>
    <property type="match status" value="6"/>
</dbReference>
<evidence type="ECO:0000313" key="5">
    <source>
        <dbReference type="EMBL" id="EFN59440.1"/>
    </source>
</evidence>
<evidence type="ECO:0000313" key="6">
    <source>
        <dbReference type="Proteomes" id="UP000008141"/>
    </source>
</evidence>
<comment type="subcellular location">
    <subcellularLocation>
        <location evidence="1">Secreted</location>
    </subcellularLocation>
</comment>
<name>E1Z509_CHLVA</name>
<dbReference type="OMA" id="QDWGACT"/>
<dbReference type="InParanoid" id="E1Z509"/>
<dbReference type="Gene3D" id="2.20.100.10">
    <property type="entry name" value="Thrombospondin type-1 (TSP1) repeat"/>
    <property type="match status" value="6"/>
</dbReference>
<dbReference type="InterPro" id="IPR036383">
    <property type="entry name" value="TSP1_rpt_sf"/>
</dbReference>
<dbReference type="eggNOG" id="KOG3538">
    <property type="taxonomic scope" value="Eukaryota"/>
</dbReference>
<accession>E1Z509</accession>
<dbReference type="STRING" id="554065.E1Z509"/>
<organism evidence="6">
    <name type="scientific">Chlorella variabilis</name>
    <name type="common">Green alga</name>
    <dbReference type="NCBI Taxonomy" id="554065"/>
    <lineage>
        <taxon>Eukaryota</taxon>
        <taxon>Viridiplantae</taxon>
        <taxon>Chlorophyta</taxon>
        <taxon>core chlorophytes</taxon>
        <taxon>Trebouxiophyceae</taxon>
        <taxon>Chlorellales</taxon>
        <taxon>Chlorellaceae</taxon>
        <taxon>Chlorella clade</taxon>
        <taxon>Chlorella</taxon>
    </lineage>
</organism>
<sequence length="363" mass="38373">MCSTATKPVSSQKCSIQPCITYSWQPLAWGACSAACGGGTRTRVVQCKDSTGKIVADAFCSGTKPLSSQKCNIQACVTYLWQTQDWGACTKSCGGGTQTRVVQCMDSTGNIVADAFCSGTKPLSSQKCNIQACVTYLWQTQDWGACTKSCGGGTQTRVVQCMDSTGNIVADAFCSGTKPLSSQKCNIQACVTYLWQTQDWGACTKSCGGGTQTRVVQCMDSTGNIVADAFCSGTKPLSSQMCNSQACLTYLWQTQDWGACTKSCGGGTQTRVVQCMDSTGNIVADAFCSGTKPLSSQKCNSQACATYSWETLDWGNCTESCGDGTQKRVVQCTELSGKIVADAFCTDTKPASIQTCNLGACRR</sequence>
<dbReference type="PROSITE" id="PS50092">
    <property type="entry name" value="TSP1"/>
    <property type="match status" value="6"/>
</dbReference>
<dbReference type="SMART" id="SM00209">
    <property type="entry name" value="TSP1"/>
    <property type="match status" value="6"/>
</dbReference>
<dbReference type="GeneID" id="17358569"/>
<keyword evidence="6" id="KW-1185">Reference proteome</keyword>
<dbReference type="InterPro" id="IPR050439">
    <property type="entry name" value="ADAMTS_ADAMTS-like"/>
</dbReference>
<dbReference type="PROSITE" id="PS51257">
    <property type="entry name" value="PROKAR_LIPOPROTEIN"/>
    <property type="match status" value="1"/>
</dbReference>
<protein>
    <submittedName>
        <fullName evidence="5">Uncharacterized protein</fullName>
    </submittedName>
</protein>
<dbReference type="KEGG" id="cvr:CHLNCDRAFT_33886"/>
<proteinExistence type="predicted"/>
<dbReference type="OrthoDB" id="548529at2759"/>
<dbReference type="Proteomes" id="UP000008141">
    <property type="component" value="Unassembled WGS sequence"/>
</dbReference>
<evidence type="ECO:0000256" key="1">
    <source>
        <dbReference type="ARBA" id="ARBA00004613"/>
    </source>
</evidence>
<dbReference type="AlphaFoldDB" id="E1Z509"/>
<evidence type="ECO:0000256" key="3">
    <source>
        <dbReference type="ARBA" id="ARBA00022729"/>
    </source>
</evidence>
<dbReference type="Pfam" id="PF19030">
    <property type="entry name" value="TSP1_ADAMTS"/>
    <property type="match status" value="6"/>
</dbReference>
<gene>
    <name evidence="5" type="ORF">CHLNCDRAFT_33886</name>
</gene>
<dbReference type="RefSeq" id="XP_005851542.1">
    <property type="nucleotide sequence ID" value="XM_005851480.1"/>
</dbReference>
<evidence type="ECO:0000256" key="2">
    <source>
        <dbReference type="ARBA" id="ARBA00022525"/>
    </source>
</evidence>
<reference evidence="5 6" key="1">
    <citation type="journal article" date="2010" name="Plant Cell">
        <title>The Chlorella variabilis NC64A genome reveals adaptation to photosymbiosis, coevolution with viruses, and cryptic sex.</title>
        <authorList>
            <person name="Blanc G."/>
            <person name="Duncan G."/>
            <person name="Agarkova I."/>
            <person name="Borodovsky M."/>
            <person name="Gurnon J."/>
            <person name="Kuo A."/>
            <person name="Lindquist E."/>
            <person name="Lucas S."/>
            <person name="Pangilinan J."/>
            <person name="Polle J."/>
            <person name="Salamov A."/>
            <person name="Terry A."/>
            <person name="Yamada T."/>
            <person name="Dunigan D.D."/>
            <person name="Grigoriev I.V."/>
            <person name="Claverie J.M."/>
            <person name="Van Etten J.L."/>
        </authorList>
    </citation>
    <scope>NUCLEOTIDE SEQUENCE [LARGE SCALE GENOMIC DNA]</scope>
    <source>
        <strain evidence="5 6">NC64A</strain>
    </source>
</reference>
<dbReference type="SUPFAM" id="SSF82895">
    <property type="entry name" value="TSP-1 type 1 repeat"/>
    <property type="match status" value="6"/>
</dbReference>
<dbReference type="GO" id="GO:0005576">
    <property type="term" value="C:extracellular region"/>
    <property type="evidence" value="ECO:0007669"/>
    <property type="project" value="UniProtKB-SubCell"/>
</dbReference>